<protein>
    <submittedName>
        <fullName evidence="7">Uncharacterized protein</fullName>
    </submittedName>
</protein>
<gene>
    <name evidence="7" type="primary">SUVC12G1030</name>
    <name evidence="7" type="ORF">SUVC_12G1030</name>
</gene>
<evidence type="ECO:0000313" key="7">
    <source>
        <dbReference type="EMBL" id="CAI4046163.1"/>
    </source>
</evidence>
<dbReference type="PANTHER" id="PTHR31465">
    <property type="entry name" value="PROTEIN RTA1-RELATED"/>
    <property type="match status" value="1"/>
</dbReference>
<evidence type="ECO:0000256" key="5">
    <source>
        <dbReference type="ARBA" id="ARBA00023136"/>
    </source>
</evidence>
<feature type="transmembrane region" description="Helical" evidence="6">
    <location>
        <begin position="260"/>
        <end position="279"/>
    </location>
</feature>
<feature type="transmembrane region" description="Helical" evidence="6">
    <location>
        <begin position="219"/>
        <end position="240"/>
    </location>
</feature>
<dbReference type="EMBL" id="OX365923">
    <property type="protein sequence ID" value="CAI4046163.1"/>
    <property type="molecule type" value="Genomic_DNA"/>
</dbReference>
<organism evidence="7 8">
    <name type="scientific">Saccharomyces uvarum</name>
    <name type="common">Yeast</name>
    <name type="synonym">Saccharomyces bayanus var. uvarum</name>
    <dbReference type="NCBI Taxonomy" id="230603"/>
    <lineage>
        <taxon>Eukaryota</taxon>
        <taxon>Fungi</taxon>
        <taxon>Dikarya</taxon>
        <taxon>Ascomycota</taxon>
        <taxon>Saccharomycotina</taxon>
        <taxon>Saccharomycetes</taxon>
        <taxon>Saccharomycetales</taxon>
        <taxon>Saccharomycetaceae</taxon>
        <taxon>Saccharomyces</taxon>
    </lineage>
</organism>
<evidence type="ECO:0000256" key="2">
    <source>
        <dbReference type="ARBA" id="ARBA00009969"/>
    </source>
</evidence>
<feature type="transmembrane region" description="Helical" evidence="6">
    <location>
        <begin position="20"/>
        <end position="41"/>
    </location>
</feature>
<proteinExistence type="inferred from homology"/>
<reference evidence="7" key="1">
    <citation type="submission" date="2022-10" db="EMBL/GenBank/DDBJ databases">
        <authorList>
            <person name="Byrne P K."/>
        </authorList>
    </citation>
    <scope>NUCLEOTIDE SEQUENCE</scope>
    <source>
        <strain evidence="7">CBS7001</strain>
    </source>
</reference>
<name>A0AA35NIL9_SACUV</name>
<evidence type="ECO:0000313" key="8">
    <source>
        <dbReference type="Proteomes" id="UP001162090"/>
    </source>
</evidence>
<dbReference type="Pfam" id="PF04479">
    <property type="entry name" value="RTA1"/>
    <property type="match status" value="1"/>
</dbReference>
<keyword evidence="4 6" id="KW-1133">Transmembrane helix</keyword>
<evidence type="ECO:0000256" key="6">
    <source>
        <dbReference type="SAM" id="Phobius"/>
    </source>
</evidence>
<accession>A0AA35NIL9</accession>
<feature type="transmembrane region" description="Helical" evidence="6">
    <location>
        <begin position="73"/>
        <end position="92"/>
    </location>
</feature>
<dbReference type="InterPro" id="IPR007568">
    <property type="entry name" value="RTA1"/>
</dbReference>
<sequence length="319" mass="36394">MAEFGIEGFYAYKPDRAAAIAFAVLFGILIQFSLIETTVAARNNKKLMSTWRSIKLPDDASELRFFSTISLRWAYSPFILGIVLEFVGYVVRTVSIKKPTKSTFIVQSVFLLIAPSLYSASIFMLFSKMAHLLFLERYMVFPARYNTLFFLVGDMTGRVLQAAGGGLLSSLDNLNTARILIIVGLFIQIFCYGILMLNQIFFHYKMKTESNGIIQSNKVWFRFNYILLGGNILIIARSIVRAIEFIMGLQSYIIQHEWCLYVFDTVPMFLLPLIFLVCFHASNVFKLQEESVDAQLSWNFPIQETDKSNSDAERPVSEV</sequence>
<dbReference type="PANTHER" id="PTHR31465:SF1">
    <property type="entry name" value="PROTEIN RTA1-RELATED"/>
    <property type="match status" value="1"/>
</dbReference>
<comment type="similarity">
    <text evidence="2">Belongs to the lipid-translocating exporter (LTE) (TC 9.A.26.1) family.</text>
</comment>
<feature type="transmembrane region" description="Helical" evidence="6">
    <location>
        <begin position="104"/>
        <end position="126"/>
    </location>
</feature>
<keyword evidence="3 6" id="KW-0812">Transmembrane</keyword>
<keyword evidence="5 6" id="KW-0472">Membrane</keyword>
<feature type="transmembrane region" description="Helical" evidence="6">
    <location>
        <begin position="179"/>
        <end position="198"/>
    </location>
</feature>
<evidence type="ECO:0000256" key="1">
    <source>
        <dbReference type="ARBA" id="ARBA00004141"/>
    </source>
</evidence>
<evidence type="ECO:0000256" key="3">
    <source>
        <dbReference type="ARBA" id="ARBA00022692"/>
    </source>
</evidence>
<evidence type="ECO:0000256" key="4">
    <source>
        <dbReference type="ARBA" id="ARBA00022989"/>
    </source>
</evidence>
<dbReference type="Proteomes" id="UP001162090">
    <property type="component" value="Chromosome 12"/>
</dbReference>
<dbReference type="AlphaFoldDB" id="A0AA35NIL9"/>
<dbReference type="GO" id="GO:0016020">
    <property type="term" value="C:membrane"/>
    <property type="evidence" value="ECO:0007669"/>
    <property type="project" value="UniProtKB-SubCell"/>
</dbReference>
<comment type="subcellular location">
    <subcellularLocation>
        <location evidence="1">Membrane</location>
        <topology evidence="1">Multi-pass membrane protein</topology>
    </subcellularLocation>
</comment>